<feature type="domain" description="Calcineurin-like phosphoesterase" evidence="1">
    <location>
        <begin position="5"/>
        <end position="195"/>
    </location>
</feature>
<reference evidence="2 3" key="1">
    <citation type="submission" date="2022-04" db="EMBL/GenBank/DDBJ databases">
        <title>Diverse halophilic archaea isolated from saline environments.</title>
        <authorList>
            <person name="Cui H.-L."/>
        </authorList>
    </citation>
    <scope>NUCLEOTIDE SEQUENCE [LARGE SCALE GENOMIC DNA]</scope>
    <source>
        <strain evidence="2 3">XZYJT49</strain>
    </source>
</reference>
<dbReference type="RefSeq" id="WP_248650843.1">
    <property type="nucleotide sequence ID" value="NZ_CP096659.1"/>
</dbReference>
<protein>
    <submittedName>
        <fullName evidence="2">Metallophosphatase family protein</fullName>
    </submittedName>
</protein>
<name>A0A8U0HUU3_9EURY</name>
<dbReference type="KEGG" id="halx:M0R89_01715"/>
<dbReference type="SUPFAM" id="SSF56300">
    <property type="entry name" value="Metallo-dependent phosphatases"/>
    <property type="match status" value="1"/>
</dbReference>
<sequence>MPRTLIVSDVHANAAALDAVLAAEPDRESVVFLGDAVDNGPHPDAVCDRLRELNLAAGVRGNHDRTVLDAVSSRDSRGSAGDDPFAEWQEWTGERLSPENREFLASLDSTATLTLGCRTLRLHHGDFPAPDGREETWRTRVTPDEDPAPFETVAARYDEDVILHGHSHFPFVATVAGTTFVNPGSVGLQRPGWPADEARYAVVEDGAFDLRSVAYDPGPVAADSRELNSPFVDLWEPPSATVSD</sequence>
<dbReference type="InterPro" id="IPR011152">
    <property type="entry name" value="Pesterase_MJ0912"/>
</dbReference>
<dbReference type="GeneID" id="72183876"/>
<dbReference type="InterPro" id="IPR024654">
    <property type="entry name" value="Calcineurin-like_PHP_lpxH"/>
</dbReference>
<gene>
    <name evidence="2" type="ORF">M0R89_01715</name>
</gene>
<evidence type="ECO:0000259" key="1">
    <source>
        <dbReference type="Pfam" id="PF12850"/>
    </source>
</evidence>
<accession>A0A8U0HUU3</accession>
<dbReference type="PROSITE" id="PS01269">
    <property type="entry name" value="UPF0025"/>
    <property type="match status" value="1"/>
</dbReference>
<evidence type="ECO:0000313" key="3">
    <source>
        <dbReference type="Proteomes" id="UP000830729"/>
    </source>
</evidence>
<dbReference type="InterPro" id="IPR029052">
    <property type="entry name" value="Metallo-depent_PP-like"/>
</dbReference>
<dbReference type="PANTHER" id="PTHR42850">
    <property type="entry name" value="METALLOPHOSPHOESTERASE"/>
    <property type="match status" value="1"/>
</dbReference>
<dbReference type="PIRSF" id="PIRSF000883">
    <property type="entry name" value="Pesterase_MJ0912"/>
    <property type="match status" value="1"/>
</dbReference>
<dbReference type="InterPro" id="IPR020935">
    <property type="entry name" value="PdiEstase_YfcE_CS"/>
</dbReference>
<dbReference type="PANTHER" id="PTHR42850:SF2">
    <property type="entry name" value="BLL5683 PROTEIN"/>
    <property type="match status" value="1"/>
</dbReference>
<organism evidence="2 3">
    <name type="scientific">Halorussus limi</name>
    <dbReference type="NCBI Taxonomy" id="2938695"/>
    <lineage>
        <taxon>Archaea</taxon>
        <taxon>Methanobacteriati</taxon>
        <taxon>Methanobacteriota</taxon>
        <taxon>Stenosarchaea group</taxon>
        <taxon>Halobacteria</taxon>
        <taxon>Halobacteriales</taxon>
        <taxon>Haladaptataceae</taxon>
        <taxon>Halorussus</taxon>
    </lineage>
</organism>
<dbReference type="EMBL" id="CP096659">
    <property type="protein sequence ID" value="UPV74800.1"/>
    <property type="molecule type" value="Genomic_DNA"/>
</dbReference>
<dbReference type="Proteomes" id="UP000830729">
    <property type="component" value="Chromosome"/>
</dbReference>
<dbReference type="InterPro" id="IPR050126">
    <property type="entry name" value="Ap4A_hydrolase"/>
</dbReference>
<keyword evidence="3" id="KW-1185">Reference proteome</keyword>
<dbReference type="Gene3D" id="3.60.21.10">
    <property type="match status" value="1"/>
</dbReference>
<evidence type="ECO:0000313" key="2">
    <source>
        <dbReference type="EMBL" id="UPV74800.1"/>
    </source>
</evidence>
<dbReference type="Pfam" id="PF12850">
    <property type="entry name" value="Metallophos_2"/>
    <property type="match status" value="1"/>
</dbReference>
<dbReference type="GO" id="GO:0005737">
    <property type="term" value="C:cytoplasm"/>
    <property type="evidence" value="ECO:0007669"/>
    <property type="project" value="TreeGrafter"/>
</dbReference>
<dbReference type="AlphaFoldDB" id="A0A8U0HUU3"/>
<dbReference type="GO" id="GO:0016791">
    <property type="term" value="F:phosphatase activity"/>
    <property type="evidence" value="ECO:0007669"/>
    <property type="project" value="TreeGrafter"/>
</dbReference>
<proteinExistence type="predicted"/>